<dbReference type="PROSITE" id="PS50294">
    <property type="entry name" value="WD_REPEATS_REGION"/>
    <property type="match status" value="2"/>
</dbReference>
<keyword evidence="3" id="KW-0687">Ribonucleoprotein</keyword>
<dbReference type="KEGG" id="phet:94288140"/>
<dbReference type="OrthoDB" id="10261640at2759"/>
<reference evidence="6 7" key="1">
    <citation type="submission" date="2021-02" db="EMBL/GenBank/DDBJ databases">
        <title>Porcisia hertigi Genome sequencing and assembly.</title>
        <authorList>
            <person name="Almutairi H."/>
            <person name="Gatherer D."/>
        </authorList>
    </citation>
    <scope>NUCLEOTIDE SEQUENCE [LARGE SCALE GENOMIC DNA]</scope>
    <source>
        <strain evidence="6 7">C119</strain>
    </source>
</reference>
<dbReference type="PROSITE" id="PS50082">
    <property type="entry name" value="WD_REPEATS_2"/>
    <property type="match status" value="3"/>
</dbReference>
<dbReference type="PANTHER" id="PTHR19857">
    <property type="entry name" value="MITOCHONDRIAL DIVISION PROTEIN 1-RELATED"/>
    <property type="match status" value="1"/>
</dbReference>
<gene>
    <name evidence="6" type="ORF">JKF63_02020</name>
</gene>
<evidence type="ECO:0000256" key="4">
    <source>
        <dbReference type="PROSITE-ProRule" id="PRU00221"/>
    </source>
</evidence>
<feature type="repeat" description="WD" evidence="4">
    <location>
        <begin position="150"/>
        <end position="191"/>
    </location>
</feature>
<evidence type="ECO:0000313" key="7">
    <source>
        <dbReference type="Proteomes" id="UP000674318"/>
    </source>
</evidence>
<evidence type="ECO:0000256" key="1">
    <source>
        <dbReference type="ARBA" id="ARBA00022574"/>
    </source>
</evidence>
<evidence type="ECO:0000313" key="6">
    <source>
        <dbReference type="EMBL" id="KAG5494968.1"/>
    </source>
</evidence>
<feature type="repeat" description="WD" evidence="4">
    <location>
        <begin position="234"/>
        <end position="275"/>
    </location>
</feature>
<organism evidence="6 7">
    <name type="scientific">Porcisia hertigi</name>
    <dbReference type="NCBI Taxonomy" id="2761500"/>
    <lineage>
        <taxon>Eukaryota</taxon>
        <taxon>Discoba</taxon>
        <taxon>Euglenozoa</taxon>
        <taxon>Kinetoplastea</taxon>
        <taxon>Metakinetoplastina</taxon>
        <taxon>Trypanosomatida</taxon>
        <taxon>Trypanosomatidae</taxon>
        <taxon>Leishmaniinae</taxon>
        <taxon>Porcisia</taxon>
    </lineage>
</organism>
<evidence type="ECO:0008006" key="8">
    <source>
        <dbReference type="Google" id="ProtNLM"/>
    </source>
</evidence>
<evidence type="ECO:0000256" key="5">
    <source>
        <dbReference type="SAM" id="MobiDB-lite"/>
    </source>
</evidence>
<dbReference type="Proteomes" id="UP000674318">
    <property type="component" value="Unassembled WGS sequence"/>
</dbReference>
<dbReference type="InterPro" id="IPR001680">
    <property type="entry name" value="WD40_rpt"/>
</dbReference>
<dbReference type="InterPro" id="IPR051179">
    <property type="entry name" value="WD_repeat_multifunction"/>
</dbReference>
<feature type="repeat" description="WD" evidence="4">
    <location>
        <begin position="322"/>
        <end position="363"/>
    </location>
</feature>
<name>A0A836II08_9TRYP</name>
<dbReference type="CDD" id="cd00200">
    <property type="entry name" value="WD40"/>
    <property type="match status" value="1"/>
</dbReference>
<feature type="region of interest" description="Disordered" evidence="5">
    <location>
        <begin position="1"/>
        <end position="82"/>
    </location>
</feature>
<keyword evidence="3" id="KW-0689">Ribosomal protein</keyword>
<feature type="compositionally biased region" description="Acidic residues" evidence="5">
    <location>
        <begin position="12"/>
        <end position="46"/>
    </location>
</feature>
<dbReference type="GO" id="GO:0005840">
    <property type="term" value="C:ribosome"/>
    <property type="evidence" value="ECO:0007669"/>
    <property type="project" value="UniProtKB-KW"/>
</dbReference>
<dbReference type="FunFam" id="2.130.10.10:FF:001621">
    <property type="entry name" value="Excision repair cross-complementation group 8"/>
    <property type="match status" value="1"/>
</dbReference>
<evidence type="ECO:0000256" key="2">
    <source>
        <dbReference type="ARBA" id="ARBA00022737"/>
    </source>
</evidence>
<dbReference type="EMBL" id="JAFJZO010000033">
    <property type="protein sequence ID" value="KAG5494968.1"/>
    <property type="molecule type" value="Genomic_DNA"/>
</dbReference>
<keyword evidence="7" id="KW-1185">Reference proteome</keyword>
<dbReference type="SMART" id="SM00320">
    <property type="entry name" value="WD40"/>
    <property type="match status" value="7"/>
</dbReference>
<dbReference type="InterPro" id="IPR036322">
    <property type="entry name" value="WD40_repeat_dom_sf"/>
</dbReference>
<dbReference type="SUPFAM" id="SSF50978">
    <property type="entry name" value="WD40 repeat-like"/>
    <property type="match status" value="1"/>
</dbReference>
<keyword evidence="2" id="KW-0677">Repeat</keyword>
<comment type="caution">
    <text evidence="6">The sequence shown here is derived from an EMBL/GenBank/DDBJ whole genome shotgun (WGS) entry which is preliminary data.</text>
</comment>
<dbReference type="AlphaFoldDB" id="A0A836II08"/>
<evidence type="ECO:0000256" key="3">
    <source>
        <dbReference type="ARBA" id="ARBA00022980"/>
    </source>
</evidence>
<dbReference type="Gene3D" id="2.130.10.10">
    <property type="entry name" value="YVTN repeat-like/Quinoprotein amine dehydrogenase"/>
    <property type="match status" value="2"/>
</dbReference>
<dbReference type="GeneID" id="94288140"/>
<dbReference type="InterPro" id="IPR019775">
    <property type="entry name" value="WD40_repeat_CS"/>
</dbReference>
<keyword evidence="1 4" id="KW-0853">WD repeat</keyword>
<proteinExistence type="predicted"/>
<dbReference type="RefSeq" id="XP_067754220.1">
    <property type="nucleotide sequence ID" value="XM_067898063.1"/>
</dbReference>
<feature type="compositionally biased region" description="Basic and acidic residues" evidence="5">
    <location>
        <begin position="1"/>
        <end position="11"/>
    </location>
</feature>
<dbReference type="PANTHER" id="PTHR19857:SF8">
    <property type="entry name" value="ANGIO-ASSOCIATED MIGRATORY CELL PROTEIN"/>
    <property type="match status" value="1"/>
</dbReference>
<protein>
    <recommendedName>
        <fullName evidence="8">Guanine nucleotide-binding protein subunit beta-like protein</fullName>
    </recommendedName>
</protein>
<dbReference type="PROSITE" id="PS00678">
    <property type="entry name" value="WD_REPEATS_1"/>
    <property type="match status" value="1"/>
</dbReference>
<dbReference type="InterPro" id="IPR015943">
    <property type="entry name" value="WD40/YVTN_repeat-like_dom_sf"/>
</dbReference>
<sequence>MSRHGPNREGLGEDIEEAEEAFIDLEDPDVDILDESALNEEDGDDASDMHDNDAGMGEEYTENERESEGDCGDGAPQPSAEMEDLNAAPDHKPVRDDAFATFVAPGRKPLHALAVHPQNACIFAVSGEGEEVYILEVSDDAQEPVLKATLKGHTDTVSLLAFSPNGQCLASGSLDFTVAIWSTETWERQHTLSDLYGEVMTLLWHPSSLILAAGADEAQAAMWNVIKGTLVMYFVGHRGAVTCTAWAPNIKKLVTGSSDGSVGIFNPKTGDQEVSISKDLSPDNAGVTALQFVNDDQCVVGCEDGTLHVISLRSGKVVTHLEDLHEQAIESLAMNKSSLLLLTASCDCRVIVWNITDFSPRITLDVGESVIPAVWSHSNLIAAGCSDGVVRVWDGRSPAQDPIAELMGHRRMILSLVTTSTILASTSDDGTVKFYHFTESFHKLP</sequence>
<dbReference type="Pfam" id="PF00400">
    <property type="entry name" value="WD40"/>
    <property type="match status" value="6"/>
</dbReference>
<accession>A0A836II08</accession>